<keyword evidence="2" id="KW-1185">Reference proteome</keyword>
<gene>
    <name evidence="1" type="ORF">GCM10023350_25130</name>
</gene>
<reference evidence="2" key="1">
    <citation type="journal article" date="2019" name="Int. J. Syst. Evol. Microbiol.">
        <title>The Global Catalogue of Microorganisms (GCM) 10K type strain sequencing project: providing services to taxonomists for standard genome sequencing and annotation.</title>
        <authorList>
            <consortium name="The Broad Institute Genomics Platform"/>
            <consortium name="The Broad Institute Genome Sequencing Center for Infectious Disease"/>
            <person name="Wu L."/>
            <person name="Ma J."/>
        </authorList>
    </citation>
    <scope>NUCLEOTIDE SEQUENCE [LARGE SCALE GENOMIC DNA]</scope>
    <source>
        <strain evidence="2">JCM 18532</strain>
    </source>
</reference>
<dbReference type="RefSeq" id="WP_345527124.1">
    <property type="nucleotide sequence ID" value="NZ_BAABKN010000015.1"/>
</dbReference>
<protein>
    <submittedName>
        <fullName evidence="1">Uncharacterized protein</fullName>
    </submittedName>
</protein>
<dbReference type="EMBL" id="BAABKN010000015">
    <property type="protein sequence ID" value="GAA4739735.1"/>
    <property type="molecule type" value="Genomic_DNA"/>
</dbReference>
<sequence>MTTSEPEWHVPPYTHVTTTGTYETYSGNESLNFRGFMILVHDGRRWPK</sequence>
<comment type="caution">
    <text evidence="1">The sequence shown here is derived from an EMBL/GenBank/DDBJ whole genome shotgun (WGS) entry which is preliminary data.</text>
</comment>
<evidence type="ECO:0000313" key="2">
    <source>
        <dbReference type="Proteomes" id="UP001499882"/>
    </source>
</evidence>
<name>A0ABP8YWF2_9ACTN</name>
<dbReference type="Proteomes" id="UP001499882">
    <property type="component" value="Unassembled WGS sequence"/>
</dbReference>
<proteinExistence type="predicted"/>
<organism evidence="1 2">
    <name type="scientific">Nocardioides endophyticus</name>
    <dbReference type="NCBI Taxonomy" id="1353775"/>
    <lineage>
        <taxon>Bacteria</taxon>
        <taxon>Bacillati</taxon>
        <taxon>Actinomycetota</taxon>
        <taxon>Actinomycetes</taxon>
        <taxon>Propionibacteriales</taxon>
        <taxon>Nocardioidaceae</taxon>
        <taxon>Nocardioides</taxon>
    </lineage>
</organism>
<evidence type="ECO:0000313" key="1">
    <source>
        <dbReference type="EMBL" id="GAA4739735.1"/>
    </source>
</evidence>
<accession>A0ABP8YWF2</accession>